<proteinExistence type="predicted"/>
<dbReference type="Proteomes" id="UP000037982">
    <property type="component" value="Unassembled WGS sequence"/>
</dbReference>
<name>A0A0N1JYI3_9ACTN</name>
<dbReference type="PATRIC" id="fig|66876.3.peg.2593"/>
<dbReference type="EMBL" id="LGKG01000101">
    <property type="protein sequence ID" value="KPC64235.1"/>
    <property type="molecule type" value="Genomic_DNA"/>
</dbReference>
<evidence type="ECO:0000256" key="1">
    <source>
        <dbReference type="ARBA" id="ARBA00001954"/>
    </source>
</evidence>
<evidence type="ECO:0000313" key="6">
    <source>
        <dbReference type="EMBL" id="KPC64235.1"/>
    </source>
</evidence>
<evidence type="ECO:0000259" key="5">
    <source>
        <dbReference type="Pfam" id="PF02668"/>
    </source>
</evidence>
<keyword evidence="7" id="KW-1185">Reference proteome</keyword>
<evidence type="ECO:0000256" key="2">
    <source>
        <dbReference type="ARBA" id="ARBA00023002"/>
    </source>
</evidence>
<keyword evidence="2" id="KW-0560">Oxidoreductase</keyword>
<evidence type="ECO:0000256" key="4">
    <source>
        <dbReference type="ARBA" id="ARBA00023194"/>
    </source>
</evidence>
<dbReference type="InterPro" id="IPR050411">
    <property type="entry name" value="AlphaKG_dependent_hydroxylases"/>
</dbReference>
<evidence type="ECO:0000313" key="7">
    <source>
        <dbReference type="Proteomes" id="UP000037982"/>
    </source>
</evidence>
<reference evidence="7" key="1">
    <citation type="submission" date="2015-07" db="EMBL/GenBank/DDBJ databases">
        <authorList>
            <person name="Ju K.-S."/>
            <person name="Doroghazi J.R."/>
            <person name="Metcalf W.W."/>
        </authorList>
    </citation>
    <scope>NUCLEOTIDE SEQUENCE [LARGE SCALE GENOMIC DNA]</scope>
    <source>
        <strain evidence="7">NRRL ISP-5002</strain>
    </source>
</reference>
<gene>
    <name evidence="6" type="ORF">ADL29_11880</name>
</gene>
<evidence type="ECO:0000256" key="3">
    <source>
        <dbReference type="ARBA" id="ARBA00023004"/>
    </source>
</evidence>
<protein>
    <submittedName>
        <fullName evidence="6">SyrP</fullName>
    </submittedName>
</protein>
<dbReference type="Gene3D" id="3.60.130.10">
    <property type="entry name" value="Clavaminate synthase-like"/>
    <property type="match status" value="1"/>
</dbReference>
<organism evidence="6 7">
    <name type="scientific">Streptomyces chattanoogensis</name>
    <dbReference type="NCBI Taxonomy" id="66876"/>
    <lineage>
        <taxon>Bacteria</taxon>
        <taxon>Bacillati</taxon>
        <taxon>Actinomycetota</taxon>
        <taxon>Actinomycetes</taxon>
        <taxon>Kitasatosporales</taxon>
        <taxon>Streptomycetaceae</taxon>
        <taxon>Streptomyces</taxon>
    </lineage>
</organism>
<dbReference type="Pfam" id="PF02668">
    <property type="entry name" value="TauD"/>
    <property type="match status" value="1"/>
</dbReference>
<dbReference type="GO" id="GO:0017000">
    <property type="term" value="P:antibiotic biosynthetic process"/>
    <property type="evidence" value="ECO:0007669"/>
    <property type="project" value="UniProtKB-KW"/>
</dbReference>
<keyword evidence="4" id="KW-0045">Antibiotic biosynthesis</keyword>
<dbReference type="InterPro" id="IPR042098">
    <property type="entry name" value="TauD-like_sf"/>
</dbReference>
<accession>A0A0N1JYI3</accession>
<feature type="domain" description="TauD/TfdA-like" evidence="5">
    <location>
        <begin position="30"/>
        <end position="317"/>
    </location>
</feature>
<keyword evidence="3" id="KW-0408">Iron</keyword>
<dbReference type="AlphaFoldDB" id="A0A0N1JYI3"/>
<dbReference type="GO" id="GO:0016491">
    <property type="term" value="F:oxidoreductase activity"/>
    <property type="evidence" value="ECO:0007669"/>
    <property type="project" value="UniProtKB-KW"/>
</dbReference>
<dbReference type="PANTHER" id="PTHR10696">
    <property type="entry name" value="GAMMA-BUTYROBETAINE HYDROXYLASE-RELATED"/>
    <property type="match status" value="1"/>
</dbReference>
<dbReference type="PANTHER" id="PTHR10696:SF56">
    <property type="entry name" value="TAUD_TFDA-LIKE DOMAIN-CONTAINING PROTEIN"/>
    <property type="match status" value="1"/>
</dbReference>
<comment type="caution">
    <text evidence="6">The sequence shown here is derived from an EMBL/GenBank/DDBJ whole genome shotgun (WGS) entry which is preliminary data.</text>
</comment>
<sequence>MATLDRTTAATGLDVEIAPGKPALLRVTETVRPEHAADWIADRRTELDDLVLRHGAVLVRGLGIRDAATLRRAGERLTTLLAPEREAFARRQQLGADVVSSLEWPADQPMCMHHELSHALEFPRLLVIGCFTAPEKGGVTGVADAQRVLAELPAPLVERFVREGWTLTRSYNNLVGLSWKEAFNAADRTTAEEYCRANGITAEWQADGRLRTHQRRSAVIHHPITGARCWFNQVGFLSEWNLDPAVRAFMLGQFGPDGLPFTTSYGDGEPLDAETVGIIADVYESATLREPWQVGDLFLVDNIRMAHSREPFVGERTLGLIFGDPVRLADCTPGYPPPTTNP</sequence>
<comment type="cofactor">
    <cofactor evidence="1">
        <name>Fe(2+)</name>
        <dbReference type="ChEBI" id="CHEBI:29033"/>
    </cofactor>
</comment>
<dbReference type="InterPro" id="IPR003819">
    <property type="entry name" value="TauD/TfdA-like"/>
</dbReference>
<dbReference type="SUPFAM" id="SSF51197">
    <property type="entry name" value="Clavaminate synthase-like"/>
    <property type="match status" value="1"/>
</dbReference>